<feature type="region of interest" description="Disordered" evidence="1">
    <location>
        <begin position="1"/>
        <end position="45"/>
    </location>
</feature>
<name>A0ABQ8T4Q7_PERAM</name>
<organism evidence="2 3">
    <name type="scientific">Periplaneta americana</name>
    <name type="common">American cockroach</name>
    <name type="synonym">Blatta americana</name>
    <dbReference type="NCBI Taxonomy" id="6978"/>
    <lineage>
        <taxon>Eukaryota</taxon>
        <taxon>Metazoa</taxon>
        <taxon>Ecdysozoa</taxon>
        <taxon>Arthropoda</taxon>
        <taxon>Hexapoda</taxon>
        <taxon>Insecta</taxon>
        <taxon>Pterygota</taxon>
        <taxon>Neoptera</taxon>
        <taxon>Polyneoptera</taxon>
        <taxon>Dictyoptera</taxon>
        <taxon>Blattodea</taxon>
        <taxon>Blattoidea</taxon>
        <taxon>Blattidae</taxon>
        <taxon>Blattinae</taxon>
        <taxon>Periplaneta</taxon>
    </lineage>
</organism>
<evidence type="ECO:0000256" key="1">
    <source>
        <dbReference type="SAM" id="MobiDB-lite"/>
    </source>
</evidence>
<gene>
    <name evidence="2" type="ORF">ANN_11331</name>
</gene>
<protein>
    <submittedName>
        <fullName evidence="2">Uncharacterized protein</fullName>
    </submittedName>
</protein>
<proteinExistence type="predicted"/>
<sequence>MADLCEGSNEYPGKEEMGRTHDATQREPVDTHPYGMGPKDWQTQRWKSEDRWADELRSRFGHLWSRTAKVRQQWKLITK</sequence>
<evidence type="ECO:0000313" key="2">
    <source>
        <dbReference type="EMBL" id="KAJ4441476.1"/>
    </source>
</evidence>
<comment type="caution">
    <text evidence="2">The sequence shown here is derived from an EMBL/GenBank/DDBJ whole genome shotgun (WGS) entry which is preliminary data.</text>
</comment>
<keyword evidence="3" id="KW-1185">Reference proteome</keyword>
<accession>A0ABQ8T4Q7</accession>
<dbReference type="Proteomes" id="UP001148838">
    <property type="component" value="Unassembled WGS sequence"/>
</dbReference>
<dbReference type="EMBL" id="JAJSOF020000015">
    <property type="protein sequence ID" value="KAJ4441476.1"/>
    <property type="molecule type" value="Genomic_DNA"/>
</dbReference>
<feature type="compositionally biased region" description="Basic and acidic residues" evidence="1">
    <location>
        <begin position="12"/>
        <end position="30"/>
    </location>
</feature>
<evidence type="ECO:0000313" key="3">
    <source>
        <dbReference type="Proteomes" id="UP001148838"/>
    </source>
</evidence>
<reference evidence="2 3" key="1">
    <citation type="journal article" date="2022" name="Allergy">
        <title>Genome assembly and annotation of Periplaneta americana reveal a comprehensive cockroach allergen profile.</title>
        <authorList>
            <person name="Wang L."/>
            <person name="Xiong Q."/>
            <person name="Saelim N."/>
            <person name="Wang L."/>
            <person name="Nong W."/>
            <person name="Wan A.T."/>
            <person name="Shi M."/>
            <person name="Liu X."/>
            <person name="Cao Q."/>
            <person name="Hui J.H.L."/>
            <person name="Sookrung N."/>
            <person name="Leung T.F."/>
            <person name="Tungtrongchitr A."/>
            <person name="Tsui S.K.W."/>
        </authorList>
    </citation>
    <scope>NUCLEOTIDE SEQUENCE [LARGE SCALE GENOMIC DNA]</scope>
    <source>
        <strain evidence="2">PWHHKU_190912</strain>
    </source>
</reference>